<organism evidence="2 3">
    <name type="scientific">Parapusillimonas granuli</name>
    <dbReference type="NCBI Taxonomy" id="380911"/>
    <lineage>
        <taxon>Bacteria</taxon>
        <taxon>Pseudomonadati</taxon>
        <taxon>Pseudomonadota</taxon>
        <taxon>Betaproteobacteria</taxon>
        <taxon>Burkholderiales</taxon>
        <taxon>Alcaligenaceae</taxon>
        <taxon>Parapusillimonas</taxon>
    </lineage>
</organism>
<evidence type="ECO:0000313" key="3">
    <source>
        <dbReference type="Proteomes" id="UP000559809"/>
    </source>
</evidence>
<protein>
    <submittedName>
        <fullName evidence="2">Uncharacterized protein</fullName>
    </submittedName>
</protein>
<accession>A0A853FW44</accession>
<dbReference type="AlphaFoldDB" id="A0A853FW44"/>
<dbReference type="Proteomes" id="UP000559809">
    <property type="component" value="Unassembled WGS sequence"/>
</dbReference>
<sequence length="203" mass="22502">MTTKRSKRWNGDLDSLSPDFLKEVLEKMQSYGDRIQFELPNKAARPNYQVIGPTDRKMAFDDRHLILRLNENGNVGDELTPVYSLETIRAAMLGAGKPARAARTARGAARRVASAGPARDTDDDAGLSDLERLTGVSMRRSAAAAPAADVDAIEREKYAYYKANRDAFPDGITKYSQEISALMRAGVPVEDAFEQVIKENFQF</sequence>
<proteinExistence type="predicted"/>
<keyword evidence="3" id="KW-1185">Reference proteome</keyword>
<gene>
    <name evidence="2" type="ORF">H0A72_03545</name>
</gene>
<evidence type="ECO:0000256" key="1">
    <source>
        <dbReference type="SAM" id="MobiDB-lite"/>
    </source>
</evidence>
<reference evidence="2 3" key="1">
    <citation type="submission" date="2020-07" db="EMBL/GenBank/DDBJ databases">
        <title>Taxonomic revisions and descriptions of new bacterial species based on genomic comparisons in the high-G+C-content subgroup of the family Alcaligenaceae.</title>
        <authorList>
            <person name="Szabo A."/>
            <person name="Felfoldi T."/>
        </authorList>
    </citation>
    <scope>NUCLEOTIDE SEQUENCE [LARGE SCALE GENOMIC DNA]</scope>
    <source>
        <strain evidence="2 3">LMG 24012</strain>
    </source>
</reference>
<feature type="compositionally biased region" description="Low complexity" evidence="1">
    <location>
        <begin position="105"/>
        <end position="118"/>
    </location>
</feature>
<comment type="caution">
    <text evidence="2">The sequence shown here is derived from an EMBL/GenBank/DDBJ whole genome shotgun (WGS) entry which is preliminary data.</text>
</comment>
<feature type="region of interest" description="Disordered" evidence="1">
    <location>
        <begin position="105"/>
        <end position="127"/>
    </location>
</feature>
<name>A0A853FW44_9BURK</name>
<evidence type="ECO:0000313" key="2">
    <source>
        <dbReference type="EMBL" id="NYT48377.1"/>
    </source>
</evidence>
<dbReference type="RefSeq" id="WP_180153693.1">
    <property type="nucleotide sequence ID" value="NZ_JACCEM010000002.1"/>
</dbReference>
<dbReference type="EMBL" id="JACCEM010000002">
    <property type="protein sequence ID" value="NYT48377.1"/>
    <property type="molecule type" value="Genomic_DNA"/>
</dbReference>